<organism evidence="2 3">
    <name type="scientific">Nakamurella endophytica</name>
    <dbReference type="NCBI Taxonomy" id="1748367"/>
    <lineage>
        <taxon>Bacteria</taxon>
        <taxon>Bacillati</taxon>
        <taxon>Actinomycetota</taxon>
        <taxon>Actinomycetes</taxon>
        <taxon>Nakamurellales</taxon>
        <taxon>Nakamurellaceae</taxon>
        <taxon>Nakamurella</taxon>
    </lineage>
</organism>
<feature type="compositionally biased region" description="Acidic residues" evidence="1">
    <location>
        <begin position="56"/>
        <end position="65"/>
    </location>
</feature>
<proteinExistence type="predicted"/>
<dbReference type="EMBL" id="BMNA01000003">
    <property type="protein sequence ID" value="GGM00545.1"/>
    <property type="molecule type" value="Genomic_DNA"/>
</dbReference>
<protein>
    <submittedName>
        <fullName evidence="2">Uncharacterized protein</fullName>
    </submittedName>
</protein>
<evidence type="ECO:0000256" key="1">
    <source>
        <dbReference type="SAM" id="MobiDB-lite"/>
    </source>
</evidence>
<accession>A0A917SX69</accession>
<dbReference type="AlphaFoldDB" id="A0A917SX69"/>
<evidence type="ECO:0000313" key="3">
    <source>
        <dbReference type="Proteomes" id="UP000655208"/>
    </source>
</evidence>
<keyword evidence="3" id="KW-1185">Reference proteome</keyword>
<reference evidence="2" key="2">
    <citation type="submission" date="2020-09" db="EMBL/GenBank/DDBJ databases">
        <authorList>
            <person name="Sun Q."/>
            <person name="Zhou Y."/>
        </authorList>
    </citation>
    <scope>NUCLEOTIDE SEQUENCE</scope>
    <source>
        <strain evidence="2">CGMCC 4.7308</strain>
    </source>
</reference>
<gene>
    <name evidence="2" type="ORF">GCM10011594_20820</name>
</gene>
<name>A0A917SX69_9ACTN</name>
<evidence type="ECO:0000313" key="2">
    <source>
        <dbReference type="EMBL" id="GGM00545.1"/>
    </source>
</evidence>
<reference evidence="2" key="1">
    <citation type="journal article" date="2014" name="Int. J. Syst. Evol. Microbiol.">
        <title>Complete genome sequence of Corynebacterium casei LMG S-19264T (=DSM 44701T), isolated from a smear-ripened cheese.</title>
        <authorList>
            <consortium name="US DOE Joint Genome Institute (JGI-PGF)"/>
            <person name="Walter F."/>
            <person name="Albersmeier A."/>
            <person name="Kalinowski J."/>
            <person name="Ruckert C."/>
        </authorList>
    </citation>
    <scope>NUCLEOTIDE SEQUENCE</scope>
    <source>
        <strain evidence="2">CGMCC 4.7308</strain>
    </source>
</reference>
<sequence>MTVRLADPLVDGEVDPPVPGTEVVDPADEVPCPAAPAEGTVIADGAGLPSGAEPADLPDEVGDDPDSARTGATTDDSAVAREDVEV</sequence>
<comment type="caution">
    <text evidence="2">The sequence shown here is derived from an EMBL/GenBank/DDBJ whole genome shotgun (WGS) entry which is preliminary data.</text>
</comment>
<dbReference type="Proteomes" id="UP000655208">
    <property type="component" value="Unassembled WGS sequence"/>
</dbReference>
<feature type="region of interest" description="Disordered" evidence="1">
    <location>
        <begin position="1"/>
        <end position="86"/>
    </location>
</feature>